<dbReference type="Proteomes" id="UP001499986">
    <property type="component" value="Unassembled WGS sequence"/>
</dbReference>
<name>A0ABP5WKP6_9ACTN</name>
<keyword evidence="1" id="KW-1133">Transmembrane helix</keyword>
<keyword evidence="1" id="KW-0812">Transmembrane</keyword>
<dbReference type="EMBL" id="BAAASE010000018">
    <property type="protein sequence ID" value="GAA2426972.1"/>
    <property type="molecule type" value="Genomic_DNA"/>
</dbReference>
<comment type="caution">
    <text evidence="2">The sequence shown here is derived from an EMBL/GenBank/DDBJ whole genome shotgun (WGS) entry which is preliminary data.</text>
</comment>
<proteinExistence type="predicted"/>
<reference evidence="3" key="1">
    <citation type="journal article" date="2019" name="Int. J. Syst. Evol. Microbiol.">
        <title>The Global Catalogue of Microorganisms (GCM) 10K type strain sequencing project: providing services to taxonomists for standard genome sequencing and annotation.</title>
        <authorList>
            <consortium name="The Broad Institute Genomics Platform"/>
            <consortium name="The Broad Institute Genome Sequencing Center for Infectious Disease"/>
            <person name="Wu L."/>
            <person name="Ma J."/>
        </authorList>
    </citation>
    <scope>NUCLEOTIDE SEQUENCE [LARGE SCALE GENOMIC DNA]</scope>
    <source>
        <strain evidence="3">JCM 4358</strain>
    </source>
</reference>
<keyword evidence="1" id="KW-0472">Membrane</keyword>
<evidence type="ECO:0000256" key="1">
    <source>
        <dbReference type="SAM" id="Phobius"/>
    </source>
</evidence>
<evidence type="ECO:0000313" key="3">
    <source>
        <dbReference type="Proteomes" id="UP001499986"/>
    </source>
</evidence>
<keyword evidence="3" id="KW-1185">Reference proteome</keyword>
<feature type="transmembrane region" description="Helical" evidence="1">
    <location>
        <begin position="20"/>
        <end position="43"/>
    </location>
</feature>
<organism evidence="2 3">
    <name type="scientific">Streptomyces coeruleofuscus</name>
    <dbReference type="NCBI Taxonomy" id="66879"/>
    <lineage>
        <taxon>Bacteria</taxon>
        <taxon>Bacillati</taxon>
        <taxon>Actinomycetota</taxon>
        <taxon>Actinomycetes</taxon>
        <taxon>Kitasatosporales</taxon>
        <taxon>Streptomycetaceae</taxon>
        <taxon>Streptomyces</taxon>
    </lineage>
</organism>
<accession>A0ABP5WKP6</accession>
<sequence length="77" mass="7596">MLPGAYGSAARRPAMVASGVPAWGAGLAAVAASVVGTGLAVVATAGGVRGRARAAAQVTPIEETRNPRMPPIFDIVL</sequence>
<evidence type="ECO:0000313" key="2">
    <source>
        <dbReference type="EMBL" id="GAA2426972.1"/>
    </source>
</evidence>
<gene>
    <name evidence="2" type="ORF">GCM10010255_81760</name>
</gene>
<protein>
    <submittedName>
        <fullName evidence="2">Uncharacterized protein</fullName>
    </submittedName>
</protein>